<sequence length="293" mass="33693">MKDLILKTAKDVNELVSGNIEDIIVSNYHPWVTSYVKYDDEDIGCGVCAAVYKGMGEEKIPLNLFKEINNLDIFGKDAYSIINEFIKKEELLYNSIAISTLSALSYKLLSKDFLEKDGYVVNEISKIKHNLFGELIGEEGKKIVDKDDIVAIVGFAHWTFPYLKDKIKELRCLELLDKEYFDVFSLKREKPKINVYNDPKEVLKEADVVFITGMTILNGTLKNILKNCKNARFKIIYGSSCSFYPKYLFNLGIDCILAMKIPNDYETKINIIETRGYYPFLSPNTKMLMIMKR</sequence>
<keyword evidence="3" id="KW-1185">Reference proteome</keyword>
<dbReference type="AlphaFoldDB" id="C7P6P7"/>
<feature type="domain" description="Putative heavy-metal chelation" evidence="1">
    <location>
        <begin position="145"/>
        <end position="274"/>
    </location>
</feature>
<gene>
    <name evidence="2" type="ordered locus">Mefer_0395</name>
</gene>
<dbReference type="STRING" id="573064.Mefer_0395"/>
<dbReference type="eggNOG" id="arCOG03216">
    <property type="taxonomic scope" value="Archaea"/>
</dbReference>
<accession>C7P6P7</accession>
<proteinExistence type="predicted"/>
<dbReference type="OrthoDB" id="116403at2157"/>
<dbReference type="Gene3D" id="3.40.50.11590">
    <property type="match status" value="1"/>
</dbReference>
<dbReference type="KEGG" id="mfe:Mefer_0395"/>
<dbReference type="SUPFAM" id="SSF159713">
    <property type="entry name" value="Dhaf3308-like"/>
    <property type="match status" value="1"/>
</dbReference>
<reference evidence="2" key="1">
    <citation type="submission" date="2009-08" db="EMBL/GenBank/DDBJ databases">
        <title>Complete sequence of chromosome of Methanocaldococcus fervens AG86.</title>
        <authorList>
            <consortium name="US DOE Joint Genome Institute"/>
            <person name="Lucas S."/>
            <person name="Copeland A."/>
            <person name="Lapidus A."/>
            <person name="Glavina del Rio T."/>
            <person name="Tice H."/>
            <person name="Bruce D."/>
            <person name="Goodwin L."/>
            <person name="Pitluck S."/>
            <person name="Chertkov O."/>
            <person name="Detter J.C."/>
            <person name="Han C."/>
            <person name="Tapia R."/>
            <person name="Larimer F."/>
            <person name="Land M."/>
            <person name="Hauser L."/>
            <person name="Kyrpides N."/>
            <person name="Ovchinnikova G."/>
            <person name="Lupa-Sieprawska M."/>
            <person name="Whitman W.B."/>
        </authorList>
    </citation>
    <scope>NUCLEOTIDE SEQUENCE [LARGE SCALE GENOMIC DNA]</scope>
    <source>
        <strain evidence="2">AG86</strain>
    </source>
</reference>
<organism evidence="2 3">
    <name type="scientific">Methanocaldococcus fervens (strain DSM 4213 / JCM 15782 / AG86)</name>
    <name type="common">Methanococcus fervens</name>
    <dbReference type="NCBI Taxonomy" id="573064"/>
    <lineage>
        <taxon>Archaea</taxon>
        <taxon>Methanobacteriati</taxon>
        <taxon>Methanobacteriota</taxon>
        <taxon>Methanomada group</taxon>
        <taxon>Methanococci</taxon>
        <taxon>Methanococcales</taxon>
        <taxon>Methanocaldococcaceae</taxon>
        <taxon>Methanocaldococcus</taxon>
    </lineage>
</organism>
<dbReference type="InterPro" id="IPR007161">
    <property type="entry name" value="DUF364"/>
</dbReference>
<evidence type="ECO:0000313" key="2">
    <source>
        <dbReference type="EMBL" id="ACV24229.1"/>
    </source>
</evidence>
<dbReference type="EMBL" id="CP001696">
    <property type="protein sequence ID" value="ACV24229.1"/>
    <property type="molecule type" value="Genomic_DNA"/>
</dbReference>
<evidence type="ECO:0000313" key="3">
    <source>
        <dbReference type="Proteomes" id="UP000001495"/>
    </source>
</evidence>
<dbReference type="HOGENOM" id="CLU_948673_0_0_2"/>
<name>C7P6P7_METFA</name>
<evidence type="ECO:0000259" key="1">
    <source>
        <dbReference type="Pfam" id="PF04016"/>
    </source>
</evidence>
<dbReference type="Proteomes" id="UP000001495">
    <property type="component" value="Chromosome"/>
</dbReference>
<dbReference type="Pfam" id="PF04016">
    <property type="entry name" value="DUF364"/>
    <property type="match status" value="1"/>
</dbReference>
<dbReference type="GeneID" id="8365065"/>
<protein>
    <recommendedName>
        <fullName evidence="1">Putative heavy-metal chelation domain-containing protein</fullName>
    </recommendedName>
</protein>
<dbReference type="RefSeq" id="WP_015790969.1">
    <property type="nucleotide sequence ID" value="NC_013156.1"/>
</dbReference>